<feature type="compositionally biased region" description="Polar residues" evidence="1">
    <location>
        <begin position="13"/>
        <end position="24"/>
    </location>
</feature>
<comment type="caution">
    <text evidence="2">The sequence shown here is derived from an EMBL/GenBank/DDBJ whole genome shotgun (WGS) entry which is preliminary data.</text>
</comment>
<organism evidence="2 3">
    <name type="scientific">Limosilactobacillus reuteri</name>
    <name type="common">Lactobacillus reuteri</name>
    <dbReference type="NCBI Taxonomy" id="1598"/>
    <lineage>
        <taxon>Bacteria</taxon>
        <taxon>Bacillati</taxon>
        <taxon>Bacillota</taxon>
        <taxon>Bacilli</taxon>
        <taxon>Lactobacillales</taxon>
        <taxon>Lactobacillaceae</taxon>
        <taxon>Limosilactobacillus</taxon>
    </lineage>
</organism>
<dbReference type="EMBL" id="NGQC01000021">
    <property type="protein sequence ID" value="OYT04480.1"/>
    <property type="molecule type" value="Genomic_DNA"/>
</dbReference>
<feature type="compositionally biased region" description="Basic and acidic residues" evidence="1">
    <location>
        <begin position="1"/>
        <end position="11"/>
    </location>
</feature>
<dbReference type="RefSeq" id="WP_225359450.1">
    <property type="nucleotide sequence ID" value="NZ_NGPH01000018.1"/>
</dbReference>
<name>A0A256VMP0_LIMRT</name>
<gene>
    <name evidence="2" type="ORF">CBG21_02820</name>
</gene>
<feature type="region of interest" description="Disordered" evidence="1">
    <location>
        <begin position="1"/>
        <end position="54"/>
    </location>
</feature>
<proteinExistence type="predicted"/>
<feature type="region of interest" description="Disordered" evidence="1">
    <location>
        <begin position="104"/>
        <end position="130"/>
    </location>
</feature>
<dbReference type="AlphaFoldDB" id="A0A256VMP0"/>
<reference evidence="3" key="1">
    <citation type="submission" date="2017-05" db="EMBL/GenBank/DDBJ databases">
        <authorList>
            <person name="Lin X.B."/>
            <person name="Stothard P."/>
            <person name="Tasseva G."/>
            <person name="Walter J."/>
        </authorList>
    </citation>
    <scope>NUCLEOTIDE SEQUENCE [LARGE SCALE GENOMIC DNA]</scope>
    <source>
        <strain evidence="3">103v</strain>
    </source>
</reference>
<evidence type="ECO:0000313" key="3">
    <source>
        <dbReference type="Proteomes" id="UP000216122"/>
    </source>
</evidence>
<reference evidence="2 3" key="2">
    <citation type="submission" date="2017-09" db="EMBL/GenBank/DDBJ databases">
        <title>Tripartite evolution among Lactobacillus johnsonii, Lactobacillus taiwanensis, Lactobacillus reuteri and their rodent host.</title>
        <authorList>
            <person name="Wang T."/>
            <person name="Knowles S."/>
            <person name="Cheng C."/>
        </authorList>
    </citation>
    <scope>NUCLEOTIDE SEQUENCE [LARGE SCALE GENOMIC DNA]</scope>
    <source>
        <strain evidence="2 3">103v</strain>
    </source>
</reference>
<dbReference type="Proteomes" id="UP000216122">
    <property type="component" value="Unassembled WGS sequence"/>
</dbReference>
<evidence type="ECO:0000256" key="1">
    <source>
        <dbReference type="SAM" id="MobiDB-lite"/>
    </source>
</evidence>
<protein>
    <submittedName>
        <fullName evidence="2">Uncharacterized protein</fullName>
    </submittedName>
</protein>
<accession>A0A256VMP0</accession>
<evidence type="ECO:0000313" key="2">
    <source>
        <dbReference type="EMBL" id="OYT04480.1"/>
    </source>
</evidence>
<sequence>MSEFKLPHVEDLATNSKLPGQLTENFKAIEQEDKDDDQALSDEVTDRKKGDGNLQKQIDNLQERCQKLEDQVHQLQKDNDNHEERLKKIEQLLFGNQSINATTISADESDHQGYEIADIPPYDYTEQEIN</sequence>